<dbReference type="Pfam" id="PF09260">
    <property type="entry name" value="A_amylase_dom_C"/>
    <property type="match status" value="1"/>
</dbReference>
<evidence type="ECO:0000256" key="13">
    <source>
        <dbReference type="PIRSR" id="PIRSR001024-1"/>
    </source>
</evidence>
<reference evidence="19" key="1">
    <citation type="journal article" date="2020" name="Mol. Plant Microbe Interact.">
        <title>Genome Sequence of the Biocontrol Agent Coniothyrium minitans strain Conio (IMI 134523).</title>
        <authorList>
            <person name="Patel D."/>
            <person name="Shittu T.A."/>
            <person name="Baroncelli R."/>
            <person name="Muthumeenakshi S."/>
            <person name="Osborne T.H."/>
            <person name="Janganan T.K."/>
            <person name="Sreenivasaprasad S."/>
        </authorList>
    </citation>
    <scope>NUCLEOTIDE SEQUENCE</scope>
    <source>
        <strain evidence="19">Conio</strain>
    </source>
</reference>
<dbReference type="InterPro" id="IPR017853">
    <property type="entry name" value="GH"/>
</dbReference>
<keyword evidence="7" id="KW-0378">Hydrolase</keyword>
<dbReference type="CDD" id="cd11319">
    <property type="entry name" value="AmyAc_euk_AmyA"/>
    <property type="match status" value="1"/>
</dbReference>
<feature type="binding site" evidence="16">
    <location>
        <position position="134"/>
    </location>
    <ligand>
        <name>substrate</name>
    </ligand>
</feature>
<evidence type="ECO:0000256" key="4">
    <source>
        <dbReference type="ARBA" id="ARBA00012595"/>
    </source>
</evidence>
<feature type="site" description="Transition state stabilizer" evidence="14">
    <location>
        <position position="312"/>
    </location>
</feature>
<dbReference type="EMBL" id="WJXW01000018">
    <property type="protein sequence ID" value="KAF9728749.1"/>
    <property type="molecule type" value="Genomic_DNA"/>
</dbReference>
<sequence>MRILITAAVASLLQTCLAANAADWRSRTIYQVFTDRFARTDGNTTAPCNVANNLYCGGTWKGLEKKLDYIKNMGFTAVWISPITAQVANAYHGYYQNDLYSLNPNFGTAHDLRSLAAALHSKGMYLMVDIVPNHMAFAGCPDKIDYRRLKTLNHPDKFHSYCPIKDTGNQTELEDCWLGDCNMAMPDIKTEDPQIAGKMNTWIKWLVSAHNIDGLRIDSVKNVNKAFFPPFCRAAGVFCMGEVSEGRADYTYSYQEQMDSVLDYPLYYAITRVFQQKSNMSDLVVALAACTENQETGCKDSTLLGTFFENHDNLRFANVTQDLSLVKNALAFTMLGDGIPIVYQGQEQHFAGGDDPWCREALWSSQFNTTSPLYKYTALLNNIRNHVISHSSSSSRHRNHHGYAVSGSAPYLAYQTRVLAYTATEMQLRKGEVRTVLSTQGEQSPSWTLKTQGMEFDTGKTVLDVLSCTRYAVNWNGEVDVNMRAGGPVVLVEEDVLRGSDLCTCERGGGSRGYVGIETVGGGEWGPHGS</sequence>
<feature type="binding site" evidence="16">
    <location>
        <position position="359"/>
    </location>
    <ligand>
        <name>substrate</name>
    </ligand>
</feature>
<evidence type="ECO:0000256" key="6">
    <source>
        <dbReference type="ARBA" id="ARBA00022729"/>
    </source>
</evidence>
<evidence type="ECO:0000313" key="19">
    <source>
        <dbReference type="EMBL" id="KAF9728749.1"/>
    </source>
</evidence>
<evidence type="ECO:0000256" key="2">
    <source>
        <dbReference type="ARBA" id="ARBA00001913"/>
    </source>
</evidence>
<dbReference type="AlphaFoldDB" id="A0A9P6G6P1"/>
<dbReference type="PANTHER" id="PTHR10357:SF215">
    <property type="entry name" value="ALPHA-AMYLASE 1"/>
    <property type="match status" value="1"/>
</dbReference>
<comment type="cofactor">
    <cofactor evidence="2">
        <name>Ca(2+)</name>
        <dbReference type="ChEBI" id="CHEBI:29108"/>
    </cofactor>
</comment>
<feature type="binding site" evidence="16">
    <location>
        <position position="312"/>
    </location>
    <ligand>
        <name>substrate</name>
    </ligand>
</feature>
<keyword evidence="10" id="KW-0325">Glycoprotein</keyword>
<dbReference type="InterPro" id="IPR013780">
    <property type="entry name" value="Glyco_hydro_b"/>
</dbReference>
<evidence type="ECO:0000256" key="15">
    <source>
        <dbReference type="PIRSR" id="PIRSR001024-4"/>
    </source>
</evidence>
<organism evidence="19 20">
    <name type="scientific">Paraphaeosphaeria minitans</name>
    <dbReference type="NCBI Taxonomy" id="565426"/>
    <lineage>
        <taxon>Eukaryota</taxon>
        <taxon>Fungi</taxon>
        <taxon>Dikarya</taxon>
        <taxon>Ascomycota</taxon>
        <taxon>Pezizomycotina</taxon>
        <taxon>Dothideomycetes</taxon>
        <taxon>Pleosporomycetidae</taxon>
        <taxon>Pleosporales</taxon>
        <taxon>Massarineae</taxon>
        <taxon>Didymosphaeriaceae</taxon>
        <taxon>Paraphaeosphaeria</taxon>
    </lineage>
</organism>
<evidence type="ECO:0000256" key="16">
    <source>
        <dbReference type="PIRSR" id="PIRSR001024-5"/>
    </source>
</evidence>
<evidence type="ECO:0000256" key="9">
    <source>
        <dbReference type="ARBA" id="ARBA00023157"/>
    </source>
</evidence>
<dbReference type="InterPro" id="IPR015340">
    <property type="entry name" value="A_amylase_C_dom"/>
</dbReference>
<dbReference type="FunFam" id="3.20.20.80:FF:000120">
    <property type="entry name" value="Alpha-amylase A"/>
    <property type="match status" value="1"/>
</dbReference>
<dbReference type="InterPro" id="IPR013777">
    <property type="entry name" value="A-amylase-like"/>
</dbReference>
<keyword evidence="9 15" id="KW-1015">Disulfide bond</keyword>
<accession>A0A9P6G6P1</accession>
<dbReference type="SUPFAM" id="SSF51445">
    <property type="entry name" value="(Trans)glycosidases"/>
    <property type="match status" value="1"/>
</dbReference>
<evidence type="ECO:0000256" key="11">
    <source>
        <dbReference type="ARBA" id="ARBA00023277"/>
    </source>
</evidence>
<evidence type="ECO:0000256" key="12">
    <source>
        <dbReference type="ARBA" id="ARBA00023295"/>
    </source>
</evidence>
<evidence type="ECO:0000256" key="8">
    <source>
        <dbReference type="ARBA" id="ARBA00022837"/>
    </source>
</evidence>
<dbReference type="SMART" id="SM00642">
    <property type="entry name" value="Aamy"/>
    <property type="match status" value="1"/>
</dbReference>
<feature type="domain" description="Glycosyl hydrolase family 13 catalytic" evidence="18">
    <location>
        <begin position="31"/>
        <end position="384"/>
    </location>
</feature>
<dbReference type="Gene3D" id="2.60.40.1180">
    <property type="entry name" value="Golgi alpha-mannosidase II"/>
    <property type="match status" value="1"/>
</dbReference>
<keyword evidence="6 17" id="KW-0732">Signal</keyword>
<keyword evidence="8" id="KW-0106">Calcium</keyword>
<dbReference type="Gene3D" id="3.20.20.80">
    <property type="entry name" value="Glycosidases"/>
    <property type="match status" value="1"/>
</dbReference>
<evidence type="ECO:0000259" key="18">
    <source>
        <dbReference type="SMART" id="SM00642"/>
    </source>
</evidence>
<feature type="binding site" evidence="16">
    <location>
        <position position="216"/>
    </location>
    <ligand>
        <name>substrate</name>
    </ligand>
</feature>
<feature type="disulfide bond" evidence="15">
    <location>
        <begin position="468"/>
        <end position="503"/>
    </location>
</feature>
<evidence type="ECO:0000256" key="14">
    <source>
        <dbReference type="PIRSR" id="PIRSR001024-2"/>
    </source>
</evidence>
<dbReference type="OrthoDB" id="204980at2759"/>
<dbReference type="Proteomes" id="UP000756921">
    <property type="component" value="Unassembled WGS sequence"/>
</dbReference>
<feature type="disulfide bond" evidence="15">
    <location>
        <begin position="162"/>
        <end position="176"/>
    </location>
</feature>
<dbReference type="InterPro" id="IPR006047">
    <property type="entry name" value="GH13_cat_dom"/>
</dbReference>
<comment type="similarity">
    <text evidence="3">Belongs to the glycosyl hydrolase 13 family.</text>
</comment>
<comment type="catalytic activity">
    <reaction evidence="1">
        <text>Endohydrolysis of (1-&gt;4)-alpha-D-glucosidic linkages in polysaccharides containing three or more (1-&gt;4)-alpha-linked D-glucose units.</text>
        <dbReference type="EC" id="3.2.1.1"/>
    </reaction>
</comment>
<feature type="disulfide bond" evidence="15">
    <location>
        <begin position="48"/>
        <end position="56"/>
    </location>
</feature>
<proteinExistence type="inferred from homology"/>
<evidence type="ECO:0000256" key="3">
    <source>
        <dbReference type="ARBA" id="ARBA00008061"/>
    </source>
</evidence>
<evidence type="ECO:0000256" key="17">
    <source>
        <dbReference type="SAM" id="SignalP"/>
    </source>
</evidence>
<dbReference type="PANTHER" id="PTHR10357">
    <property type="entry name" value="ALPHA-AMYLASE FAMILY MEMBER"/>
    <property type="match status" value="1"/>
</dbReference>
<evidence type="ECO:0000256" key="1">
    <source>
        <dbReference type="ARBA" id="ARBA00000548"/>
    </source>
</evidence>
<protein>
    <recommendedName>
        <fullName evidence="4">alpha-amylase</fullName>
        <ecNumber evidence="4">3.2.1.1</ecNumber>
    </recommendedName>
</protein>
<keyword evidence="5" id="KW-0479">Metal-binding</keyword>
<dbReference type="PIRSF" id="PIRSF001024">
    <property type="entry name" value="Alph-amyl_fung"/>
    <property type="match status" value="1"/>
</dbReference>
<feature type="active site" description="Nucleophile" evidence="13">
    <location>
        <position position="218"/>
    </location>
</feature>
<dbReference type="GO" id="GO:0005509">
    <property type="term" value="F:calcium ion binding"/>
    <property type="evidence" value="ECO:0007669"/>
    <property type="project" value="InterPro"/>
</dbReference>
<evidence type="ECO:0000256" key="7">
    <source>
        <dbReference type="ARBA" id="ARBA00022801"/>
    </source>
</evidence>
<evidence type="ECO:0000256" key="5">
    <source>
        <dbReference type="ARBA" id="ARBA00022723"/>
    </source>
</evidence>
<feature type="chain" id="PRO_5040210654" description="alpha-amylase" evidence="17">
    <location>
        <begin position="19"/>
        <end position="530"/>
    </location>
</feature>
<comment type="caution">
    <text evidence="19">The sequence shown here is derived from an EMBL/GenBank/DDBJ whole genome shotgun (WGS) entry which is preliminary data.</text>
</comment>
<keyword evidence="11" id="KW-0119">Carbohydrate metabolism</keyword>
<evidence type="ECO:0000256" key="10">
    <source>
        <dbReference type="ARBA" id="ARBA00023180"/>
    </source>
</evidence>
<dbReference type="GO" id="GO:0016052">
    <property type="term" value="P:carbohydrate catabolic process"/>
    <property type="evidence" value="ECO:0007669"/>
    <property type="project" value="InterPro"/>
</dbReference>
<feature type="signal peptide" evidence="17">
    <location>
        <begin position="1"/>
        <end position="18"/>
    </location>
</feature>
<evidence type="ECO:0000313" key="20">
    <source>
        <dbReference type="Proteomes" id="UP000756921"/>
    </source>
</evidence>
<dbReference type="GO" id="GO:0004556">
    <property type="term" value="F:alpha-amylase activity"/>
    <property type="evidence" value="ECO:0007669"/>
    <property type="project" value="UniProtKB-EC"/>
</dbReference>
<dbReference type="Pfam" id="PF00128">
    <property type="entry name" value="Alpha-amylase"/>
    <property type="match status" value="1"/>
</dbReference>
<feature type="active site" description="Proton donor" evidence="13">
    <location>
        <position position="242"/>
    </location>
</feature>
<gene>
    <name evidence="19" type="ORF">PMIN01_13129</name>
</gene>
<keyword evidence="12" id="KW-0326">Glycosidase</keyword>
<feature type="binding site" evidence="16">
    <location>
        <position position="246"/>
    </location>
    <ligand>
        <name>substrate</name>
    </ligand>
</feature>
<dbReference type="SUPFAM" id="SSF51011">
    <property type="entry name" value="Glycosyl hydrolase domain"/>
    <property type="match status" value="1"/>
</dbReference>
<keyword evidence="20" id="KW-1185">Reference proteome</keyword>
<dbReference type="EC" id="3.2.1.1" evidence="4"/>
<name>A0A9P6G6P1_9PLEO</name>